<reference evidence="7 8" key="1">
    <citation type="submission" date="2017-01" db="EMBL/GenBank/DDBJ databases">
        <title>Novel large sulfur bacteria in the metagenomes of groundwater-fed chemosynthetic microbial mats in the Lake Huron basin.</title>
        <authorList>
            <person name="Sharrar A.M."/>
            <person name="Flood B.E."/>
            <person name="Bailey J.V."/>
            <person name="Jones D.S."/>
            <person name="Biddanda B."/>
            <person name="Ruberg S.A."/>
            <person name="Marcus D.N."/>
            <person name="Dick G.J."/>
        </authorList>
    </citation>
    <scope>NUCLEOTIDE SEQUENCE [LARGE SCALE GENOMIC DNA]</scope>
    <source>
        <strain evidence="7">A8</strain>
    </source>
</reference>
<organism evidence="7 8">
    <name type="scientific">Thiothrix lacustris</name>
    <dbReference type="NCBI Taxonomy" id="525917"/>
    <lineage>
        <taxon>Bacteria</taxon>
        <taxon>Pseudomonadati</taxon>
        <taxon>Pseudomonadota</taxon>
        <taxon>Gammaproteobacteria</taxon>
        <taxon>Thiotrichales</taxon>
        <taxon>Thiotrichaceae</taxon>
        <taxon>Thiothrix</taxon>
    </lineage>
</organism>
<accession>A0A1Y1QVF4</accession>
<keyword evidence="3" id="KW-0720">Serine protease</keyword>
<dbReference type="PRINTS" id="PR00834">
    <property type="entry name" value="PROTEASES2C"/>
</dbReference>
<dbReference type="Pfam" id="PF13365">
    <property type="entry name" value="Trypsin_2"/>
    <property type="match status" value="1"/>
</dbReference>
<feature type="signal peptide" evidence="4">
    <location>
        <begin position="1"/>
        <end position="29"/>
    </location>
</feature>
<dbReference type="SUPFAM" id="SSF50156">
    <property type="entry name" value="PDZ domain-like"/>
    <property type="match status" value="1"/>
</dbReference>
<dbReference type="Gene3D" id="2.30.42.10">
    <property type="match status" value="1"/>
</dbReference>
<dbReference type="EMBL" id="MTEJ01000023">
    <property type="protein sequence ID" value="OQX14813.1"/>
    <property type="molecule type" value="Genomic_DNA"/>
</dbReference>
<sequence>MPTLLRTFRLTCFHWLTCLLLLLSLPSFATESVPQDTLENSIIKIYVTSKSQTSYSPWNADSLASSGSGFIIAGKRILTNAHVVADHIFVEVQRDGTPKRYQATVEFVSHEIDVAVLKVKDETFFDKGKPLALGELPDIHQEIMVHGFPIGGDTLSTTRGIVSRIEYMPYVHSGLSYQSIQIDAAINPGNSGGPALINGKVAGMVMQKSDESAENIGYIIPTVMINRFLADIADGKYDGFPAFLAETQNLLSPSLKQKYQLKENQSGVLISKVCANTAAEKVLKENDVITHIDGKKIDDDGTSALTARKTINFRHYLDLHQIGDTLNLDIVRDGKAQQVKLLLDKDDKSTFTYDKEPRYVIYGGFVFVATETYDACQTREDYDERKDKDKKDDVSITQVLAASGNLGFHDLPSLGVEKINGERFNTFKEFYQRLRATTEPFVILEDYAGYEVAIDRELAASEHANILEQYGIHKDRSKEVSQWDKTLAQHFQMEGASLSSGFFQ</sequence>
<dbReference type="AlphaFoldDB" id="A0A1Y1QVF4"/>
<dbReference type="InterPro" id="IPR041517">
    <property type="entry name" value="DEGP_PDZ"/>
</dbReference>
<evidence type="ECO:0000313" key="8">
    <source>
        <dbReference type="Proteomes" id="UP000192491"/>
    </source>
</evidence>
<dbReference type="Gene3D" id="3.20.190.20">
    <property type="match status" value="1"/>
</dbReference>
<feature type="domain" description="Protease Do-like PDZ" evidence="6">
    <location>
        <begin position="352"/>
        <end position="478"/>
    </location>
</feature>
<dbReference type="Pfam" id="PF13180">
    <property type="entry name" value="PDZ_2"/>
    <property type="match status" value="1"/>
</dbReference>
<comment type="caution">
    <text evidence="7">The sequence shown here is derived from an EMBL/GenBank/DDBJ whole genome shotgun (WGS) entry which is preliminary data.</text>
</comment>
<proteinExistence type="predicted"/>
<dbReference type="Proteomes" id="UP000192491">
    <property type="component" value="Unassembled WGS sequence"/>
</dbReference>
<dbReference type="Gene3D" id="2.40.10.10">
    <property type="entry name" value="Trypsin-like serine proteases"/>
    <property type="match status" value="2"/>
</dbReference>
<dbReference type="InterPro" id="IPR043504">
    <property type="entry name" value="Peptidase_S1_PA_chymotrypsin"/>
</dbReference>
<dbReference type="InterPro" id="IPR036034">
    <property type="entry name" value="PDZ_sf"/>
</dbReference>
<gene>
    <name evidence="7" type="ORF">BWK73_08435</name>
</gene>
<keyword evidence="4" id="KW-0732">Signal</keyword>
<dbReference type="GO" id="GO:0004252">
    <property type="term" value="F:serine-type endopeptidase activity"/>
    <property type="evidence" value="ECO:0007669"/>
    <property type="project" value="InterPro"/>
</dbReference>
<evidence type="ECO:0000256" key="3">
    <source>
        <dbReference type="ARBA" id="ARBA00022825"/>
    </source>
</evidence>
<feature type="chain" id="PRO_5013276817" evidence="4">
    <location>
        <begin position="30"/>
        <end position="504"/>
    </location>
</feature>
<keyword evidence="1" id="KW-0645">Protease</keyword>
<dbReference type="GO" id="GO:0006508">
    <property type="term" value="P:proteolysis"/>
    <property type="evidence" value="ECO:0007669"/>
    <property type="project" value="UniProtKB-KW"/>
</dbReference>
<evidence type="ECO:0000259" key="6">
    <source>
        <dbReference type="Pfam" id="PF17815"/>
    </source>
</evidence>
<dbReference type="InterPro" id="IPR009003">
    <property type="entry name" value="Peptidase_S1_PA"/>
</dbReference>
<evidence type="ECO:0000313" key="7">
    <source>
        <dbReference type="EMBL" id="OQX14813.1"/>
    </source>
</evidence>
<dbReference type="InterPro" id="IPR001940">
    <property type="entry name" value="Peptidase_S1C"/>
</dbReference>
<keyword evidence="2" id="KW-0378">Hydrolase</keyword>
<evidence type="ECO:0000256" key="2">
    <source>
        <dbReference type="ARBA" id="ARBA00022801"/>
    </source>
</evidence>
<dbReference type="InterPro" id="IPR001478">
    <property type="entry name" value="PDZ"/>
</dbReference>
<dbReference type="SUPFAM" id="SSF50494">
    <property type="entry name" value="Trypsin-like serine proteases"/>
    <property type="match status" value="1"/>
</dbReference>
<feature type="domain" description="PDZ" evidence="5">
    <location>
        <begin position="260"/>
        <end position="341"/>
    </location>
</feature>
<name>A0A1Y1QVF4_9GAMM</name>
<evidence type="ECO:0000259" key="5">
    <source>
        <dbReference type="Pfam" id="PF13180"/>
    </source>
</evidence>
<dbReference type="PANTHER" id="PTHR45980">
    <property type="match status" value="1"/>
</dbReference>
<evidence type="ECO:0000256" key="4">
    <source>
        <dbReference type="SAM" id="SignalP"/>
    </source>
</evidence>
<dbReference type="InterPro" id="IPR046449">
    <property type="entry name" value="DEGP_PDZ_sf"/>
</dbReference>
<dbReference type="Pfam" id="PF17815">
    <property type="entry name" value="PDZ_3"/>
    <property type="match status" value="1"/>
</dbReference>
<dbReference type="PANTHER" id="PTHR45980:SF9">
    <property type="entry name" value="PROTEASE DO-LIKE 10, MITOCHONDRIAL-RELATED"/>
    <property type="match status" value="1"/>
</dbReference>
<protein>
    <submittedName>
        <fullName evidence="7">Peptidase S1</fullName>
    </submittedName>
</protein>
<evidence type="ECO:0000256" key="1">
    <source>
        <dbReference type="ARBA" id="ARBA00022670"/>
    </source>
</evidence>